<dbReference type="Pfam" id="PF08718">
    <property type="entry name" value="GLTP"/>
    <property type="match status" value="1"/>
</dbReference>
<dbReference type="GO" id="GO:0120013">
    <property type="term" value="F:lipid transfer activity"/>
    <property type="evidence" value="ECO:0007669"/>
    <property type="project" value="InterPro"/>
</dbReference>
<dbReference type="InterPro" id="IPR036497">
    <property type="entry name" value="GLTP_sf"/>
</dbReference>
<feature type="compositionally biased region" description="Polar residues" evidence="1">
    <location>
        <begin position="85"/>
        <end position="97"/>
    </location>
</feature>
<dbReference type="Gene3D" id="1.10.3520.10">
    <property type="entry name" value="Glycolipid transfer protein"/>
    <property type="match status" value="1"/>
</dbReference>
<sequence length="642" mass="71725">MAPYFETAKSFANVPITDEGVETASFLLASADFVNMFDLLGNGVFGFVQMDLKNNLAGVRDRYEANVSGSATLEQLVVMEIVTMESRQPSEESSATILPQKRKTRESDDQPSRTHEQPANQVISGLSNSQLSKGEYETGRVVCEACGEGVSFRDESTGGFTVQHWEAHRLQCPNSTQQTTDLDPQLQDVGAEVSQPQAKRRRAKRTEEERIEYLRTDPYVAQFEAYRVLCASCNKWIRLRPNSTYCSIPWDAHRKSCLAKRVAKSAYPADDRKAVLSTDPAVRKYDAERALCNICEAWVPLGTGNDTQAIKKWLEHRSSCQQDVSGTPTSVAASSTIPTIDSVPPPSRHQLALASSSSLPGPSHRIPSINPPPVKSDAVSDLPSPTSFKDLNPTNFFPDHEPRRRNAEQRAAQLRADPLLGDVEPNRVFCRVCQKWVQLRQDSSYCAYPWQQHRSKCLKRQEKRSQREANLPQIIAVRPDPAFETVVSEREDDSDDVETEEGVDSGEDRHRPPQKHDERRAVVFAKATHGVGADPRRDRSSVSDASDGDGDLDDHGIQSRLADLDTPLGRLEFTLRSIRHLFRSTYRKTDDLTIAALVTYLNAAMPPDKHEDFDTSEVTKAAMTLHERGCFVFQGDVLRLVN</sequence>
<feature type="compositionally biased region" description="Polar residues" evidence="1">
    <location>
        <begin position="117"/>
        <end position="129"/>
    </location>
</feature>
<dbReference type="AlphaFoldDB" id="J4IAB8"/>
<feature type="region of interest" description="Disordered" evidence="1">
    <location>
        <begin position="464"/>
        <end position="556"/>
    </location>
</feature>
<name>J4IAB8_9APHY</name>
<evidence type="ECO:0000256" key="1">
    <source>
        <dbReference type="SAM" id="MobiDB-lite"/>
    </source>
</evidence>
<feature type="compositionally biased region" description="Basic and acidic residues" evidence="1">
    <location>
        <begin position="105"/>
        <end position="116"/>
    </location>
</feature>
<dbReference type="InParanoid" id="J4IAB8"/>
<feature type="compositionally biased region" description="Acidic residues" evidence="1">
    <location>
        <begin position="490"/>
        <end position="505"/>
    </location>
</feature>
<accession>J4IAB8</accession>
<dbReference type="GO" id="GO:0005737">
    <property type="term" value="C:cytoplasm"/>
    <property type="evidence" value="ECO:0007669"/>
    <property type="project" value="InterPro"/>
</dbReference>
<feature type="compositionally biased region" description="Polar residues" evidence="1">
    <location>
        <begin position="383"/>
        <end position="395"/>
    </location>
</feature>
<proteinExistence type="predicted"/>
<feature type="compositionally biased region" description="Basic and acidic residues" evidence="1">
    <location>
        <begin position="398"/>
        <end position="407"/>
    </location>
</feature>
<dbReference type="EMBL" id="HE797087">
    <property type="protein sequence ID" value="CCM02636.1"/>
    <property type="molecule type" value="Genomic_DNA"/>
</dbReference>
<dbReference type="Proteomes" id="UP000006352">
    <property type="component" value="Unassembled WGS sequence"/>
</dbReference>
<evidence type="ECO:0000313" key="4">
    <source>
        <dbReference type="Proteomes" id="UP000006352"/>
    </source>
</evidence>
<dbReference type="HOGENOM" id="CLU_009185_0_0_1"/>
<evidence type="ECO:0000313" key="3">
    <source>
        <dbReference type="EMBL" id="CCM02636.1"/>
    </source>
</evidence>
<protein>
    <recommendedName>
        <fullName evidence="2">Glycolipid transfer protein domain-containing protein</fullName>
    </recommendedName>
</protein>
<evidence type="ECO:0000259" key="2">
    <source>
        <dbReference type="Pfam" id="PF08718"/>
    </source>
</evidence>
<gene>
    <name evidence="3" type="ORF">FIBRA_04740</name>
</gene>
<dbReference type="RefSeq" id="XP_012181919.1">
    <property type="nucleotide sequence ID" value="XM_012326529.1"/>
</dbReference>
<feature type="domain" description="Glycolipid transfer protein" evidence="2">
    <location>
        <begin position="21"/>
        <end position="95"/>
    </location>
</feature>
<feature type="region of interest" description="Disordered" evidence="1">
    <location>
        <begin position="321"/>
        <end position="407"/>
    </location>
</feature>
<dbReference type="InterPro" id="IPR014830">
    <property type="entry name" value="Glycolipid_transfer_prot_dom"/>
</dbReference>
<feature type="compositionally biased region" description="Polar residues" evidence="1">
    <location>
        <begin position="321"/>
        <end position="339"/>
    </location>
</feature>
<dbReference type="STRING" id="599839.J4IAB8"/>
<dbReference type="GeneID" id="24097547"/>
<keyword evidence="4" id="KW-1185">Reference proteome</keyword>
<dbReference type="OrthoDB" id="3270344at2759"/>
<feature type="compositionally biased region" description="Basic and acidic residues" evidence="1">
    <location>
        <begin position="506"/>
        <end position="521"/>
    </location>
</feature>
<feature type="region of interest" description="Disordered" evidence="1">
    <location>
        <begin position="84"/>
        <end position="129"/>
    </location>
</feature>
<reference evidence="3 4" key="1">
    <citation type="journal article" date="2012" name="Appl. Environ. Microbiol.">
        <title>Short-read sequencing for genomic analysis of the brown rot fungus Fibroporia radiculosa.</title>
        <authorList>
            <person name="Tang J.D."/>
            <person name="Perkins A.D."/>
            <person name="Sonstegard T.S."/>
            <person name="Schroeder S.G."/>
            <person name="Burgess S.C."/>
            <person name="Diehl S.V."/>
        </authorList>
    </citation>
    <scope>NUCLEOTIDE SEQUENCE [LARGE SCALE GENOMIC DNA]</scope>
    <source>
        <strain evidence="3 4">TFFH 294</strain>
    </source>
</reference>
<organism evidence="3 4">
    <name type="scientific">Fibroporia radiculosa</name>
    <dbReference type="NCBI Taxonomy" id="599839"/>
    <lineage>
        <taxon>Eukaryota</taxon>
        <taxon>Fungi</taxon>
        <taxon>Dikarya</taxon>
        <taxon>Basidiomycota</taxon>
        <taxon>Agaricomycotina</taxon>
        <taxon>Agaricomycetes</taxon>
        <taxon>Polyporales</taxon>
        <taxon>Fibroporiaceae</taxon>
        <taxon>Fibroporia</taxon>
    </lineage>
</organism>
<dbReference type="SUPFAM" id="SSF110004">
    <property type="entry name" value="Glycolipid transfer protein, GLTP"/>
    <property type="match status" value="1"/>
</dbReference>